<proteinExistence type="predicted"/>
<name>A0AAW0JKC7_MYOGA</name>
<dbReference type="Proteomes" id="UP001488838">
    <property type="component" value="Unassembled WGS sequence"/>
</dbReference>
<feature type="region of interest" description="Disordered" evidence="1">
    <location>
        <begin position="51"/>
        <end position="83"/>
    </location>
</feature>
<organism evidence="2 3">
    <name type="scientific">Myodes glareolus</name>
    <name type="common">Bank vole</name>
    <name type="synonym">Clethrionomys glareolus</name>
    <dbReference type="NCBI Taxonomy" id="447135"/>
    <lineage>
        <taxon>Eukaryota</taxon>
        <taxon>Metazoa</taxon>
        <taxon>Chordata</taxon>
        <taxon>Craniata</taxon>
        <taxon>Vertebrata</taxon>
        <taxon>Euteleostomi</taxon>
        <taxon>Mammalia</taxon>
        <taxon>Eutheria</taxon>
        <taxon>Euarchontoglires</taxon>
        <taxon>Glires</taxon>
        <taxon>Rodentia</taxon>
        <taxon>Myomorpha</taxon>
        <taxon>Muroidea</taxon>
        <taxon>Cricetidae</taxon>
        <taxon>Arvicolinae</taxon>
        <taxon>Myodes</taxon>
    </lineage>
</organism>
<dbReference type="AlphaFoldDB" id="A0AAW0JKC7"/>
<protein>
    <submittedName>
        <fullName evidence="2">Uncharacterized protein</fullName>
    </submittedName>
</protein>
<evidence type="ECO:0000313" key="2">
    <source>
        <dbReference type="EMBL" id="KAK7827158.1"/>
    </source>
</evidence>
<keyword evidence="3" id="KW-1185">Reference proteome</keyword>
<gene>
    <name evidence="2" type="ORF">U0070_019954</name>
</gene>
<evidence type="ECO:0000256" key="1">
    <source>
        <dbReference type="SAM" id="MobiDB-lite"/>
    </source>
</evidence>
<reference evidence="2 3" key="1">
    <citation type="journal article" date="2023" name="bioRxiv">
        <title>Conserved and derived expression patterns and positive selection on dental genes reveal complex evolutionary context of ever-growing rodent molars.</title>
        <authorList>
            <person name="Calamari Z.T."/>
            <person name="Song A."/>
            <person name="Cohen E."/>
            <person name="Akter M."/>
            <person name="Roy R.D."/>
            <person name="Hallikas O."/>
            <person name="Christensen M.M."/>
            <person name="Li P."/>
            <person name="Marangoni P."/>
            <person name="Jernvall J."/>
            <person name="Klein O.D."/>
        </authorList>
    </citation>
    <scope>NUCLEOTIDE SEQUENCE [LARGE SCALE GENOMIC DNA]</scope>
    <source>
        <strain evidence="2">V071</strain>
    </source>
</reference>
<evidence type="ECO:0000313" key="3">
    <source>
        <dbReference type="Proteomes" id="UP001488838"/>
    </source>
</evidence>
<dbReference type="EMBL" id="JBBHLL010000031">
    <property type="protein sequence ID" value="KAK7827158.1"/>
    <property type="molecule type" value="Genomic_DNA"/>
</dbReference>
<accession>A0AAW0JKC7</accession>
<sequence>MVLGSHFQMFNTSNQSATAYSEVGVLHKAAKLPEEQLKSVNNSRSRVLDDLKSLTSTDSKSKTHHQNSVYTYRLQNLRKRSTR</sequence>
<comment type="caution">
    <text evidence="2">The sequence shown here is derived from an EMBL/GenBank/DDBJ whole genome shotgun (WGS) entry which is preliminary data.</text>
</comment>